<dbReference type="RefSeq" id="WP_133236617.1">
    <property type="nucleotide sequence ID" value="NZ_SMRT01000032.1"/>
</dbReference>
<dbReference type="EMBL" id="SMRT01000032">
    <property type="protein sequence ID" value="TDF90611.1"/>
    <property type="molecule type" value="Genomic_DNA"/>
</dbReference>
<gene>
    <name evidence="7" type="ORF">E1757_33895</name>
</gene>
<dbReference type="OrthoDB" id="9766758at2"/>
<keyword evidence="1" id="KW-1003">Cell membrane</keyword>
<dbReference type="Pfam" id="PF13416">
    <property type="entry name" value="SBP_bac_8"/>
    <property type="match status" value="1"/>
</dbReference>
<reference evidence="7 8" key="1">
    <citation type="submission" date="2019-03" db="EMBL/GenBank/DDBJ databases">
        <title>This is whole genome sequence of Paenibacillus sp MS74 strain.</title>
        <authorList>
            <person name="Trinh H.N."/>
        </authorList>
    </citation>
    <scope>NUCLEOTIDE SEQUENCE [LARGE SCALE GENOMIC DNA]</scope>
    <source>
        <strain evidence="7 8">MS74</strain>
    </source>
</reference>
<dbReference type="Proteomes" id="UP000295636">
    <property type="component" value="Unassembled WGS sequence"/>
</dbReference>
<keyword evidence="4" id="KW-0564">Palmitate</keyword>
<dbReference type="PROSITE" id="PS51257">
    <property type="entry name" value="PROKAR_LIPOPROTEIN"/>
    <property type="match status" value="1"/>
</dbReference>
<dbReference type="InterPro" id="IPR050490">
    <property type="entry name" value="Bact_solute-bd_prot1"/>
</dbReference>
<keyword evidence="3" id="KW-0472">Membrane</keyword>
<feature type="chain" id="PRO_5020988312" evidence="6">
    <location>
        <begin position="31"/>
        <end position="503"/>
    </location>
</feature>
<feature type="signal peptide" evidence="6">
    <location>
        <begin position="1"/>
        <end position="30"/>
    </location>
</feature>
<evidence type="ECO:0000256" key="5">
    <source>
        <dbReference type="ARBA" id="ARBA00023288"/>
    </source>
</evidence>
<dbReference type="AlphaFoldDB" id="A0A4R5K7U7"/>
<evidence type="ECO:0000313" key="7">
    <source>
        <dbReference type="EMBL" id="TDF90611.1"/>
    </source>
</evidence>
<name>A0A4R5K7U7_9BACL</name>
<protein>
    <submittedName>
        <fullName evidence="7">Extracellular solute-binding protein</fullName>
    </submittedName>
</protein>
<organism evidence="7 8">
    <name type="scientific">Paenibacillus piri</name>
    <dbReference type="NCBI Taxonomy" id="2547395"/>
    <lineage>
        <taxon>Bacteria</taxon>
        <taxon>Bacillati</taxon>
        <taxon>Bacillota</taxon>
        <taxon>Bacilli</taxon>
        <taxon>Bacillales</taxon>
        <taxon>Paenibacillaceae</taxon>
        <taxon>Paenibacillus</taxon>
    </lineage>
</organism>
<evidence type="ECO:0000313" key="8">
    <source>
        <dbReference type="Proteomes" id="UP000295636"/>
    </source>
</evidence>
<dbReference type="InterPro" id="IPR006059">
    <property type="entry name" value="SBP"/>
</dbReference>
<sequence>MKTHTITRLVFAGCSSLALGLFVSACGSGAIDSKGEAPSSADAGNPLELKVMSSLYFEVPQMNNAVWTEIQKRTNTKLTVDWVPAPDYNSKLDLVLASGDLPDILTVTSEKYLPVVNAAKQGVFWDLEPLLGDYSDYPNLKKIIPERAKYLRIDGKLYTLPRTRGKLDSIVQIRKDWLEKAGLKVPQTLEEFNIALKKIVDSDPAGNGKKTTIGLDYNDYYAGMFGVWDPIYNNEGGMVYPFLTPNYVDFVSWYRDRYADGVMAKEFSVMKASQVQDLFNSGVLAAYVWNIYHAWDATEAIKKTQPGAIVDAALIKGPKGYALAHTKLTTGGIMIPKKVPEAKVKQILKMYDTMASSEMTDIVSHGMEGVHYKIENNERKLTDVGKKEITVDVNQFMVLAEDPWLKVVSPQASKAWNDAKIEQMKQFKAEEVGKVPLQELLLSDTWLKVWPKYSDEFITMRTKAIIGDISISDFKAYIDKLNNMADFKKAYQEFNENYKIMMK</sequence>
<accession>A0A4R5K7U7</accession>
<evidence type="ECO:0000256" key="2">
    <source>
        <dbReference type="ARBA" id="ARBA00022729"/>
    </source>
</evidence>
<dbReference type="SUPFAM" id="SSF53850">
    <property type="entry name" value="Periplasmic binding protein-like II"/>
    <property type="match status" value="1"/>
</dbReference>
<comment type="caution">
    <text evidence="7">The sequence shown here is derived from an EMBL/GenBank/DDBJ whole genome shotgun (WGS) entry which is preliminary data.</text>
</comment>
<evidence type="ECO:0000256" key="6">
    <source>
        <dbReference type="SAM" id="SignalP"/>
    </source>
</evidence>
<dbReference type="PANTHER" id="PTHR43649">
    <property type="entry name" value="ARABINOSE-BINDING PROTEIN-RELATED"/>
    <property type="match status" value="1"/>
</dbReference>
<keyword evidence="8" id="KW-1185">Reference proteome</keyword>
<dbReference type="PANTHER" id="PTHR43649:SF33">
    <property type="entry name" value="POLYGALACTURONAN_RHAMNOGALACTURONAN-BINDING PROTEIN YTCQ"/>
    <property type="match status" value="1"/>
</dbReference>
<evidence type="ECO:0000256" key="4">
    <source>
        <dbReference type="ARBA" id="ARBA00023139"/>
    </source>
</evidence>
<proteinExistence type="predicted"/>
<keyword evidence="5" id="KW-0449">Lipoprotein</keyword>
<evidence type="ECO:0000256" key="3">
    <source>
        <dbReference type="ARBA" id="ARBA00023136"/>
    </source>
</evidence>
<keyword evidence="2 6" id="KW-0732">Signal</keyword>
<evidence type="ECO:0000256" key="1">
    <source>
        <dbReference type="ARBA" id="ARBA00022475"/>
    </source>
</evidence>
<dbReference type="Gene3D" id="3.40.190.10">
    <property type="entry name" value="Periplasmic binding protein-like II"/>
    <property type="match status" value="2"/>
</dbReference>